<reference evidence="2 3" key="1">
    <citation type="submission" date="2019-03" db="EMBL/GenBank/DDBJ databases">
        <authorList>
            <consortium name="Pathogen Informatics"/>
        </authorList>
    </citation>
    <scope>NUCLEOTIDE SEQUENCE [LARGE SCALE GENOMIC DNA]</scope>
    <source>
        <strain evidence="2 3">NCTC12998</strain>
    </source>
</reference>
<sequence length="302" mass="33748">MVCFAVTDRIRHSNDPHTWNDRSSGTGLTGMALKEIDFEHPKGEPGLFGPQSAIWQVHGDFTSMLCGGVSALLLQMLHPLALAGVWDHSNFREDIFGRLRRTSQFISATTFGTTVDAERLIAKVQGIHLRVSGQDRDGTPYAASDPELLTWVHVAECSSFMASHLRYKRTVVTQARQEQYFHEAGETARRLGARDIPVTPQQIAEYLHDMRPRLRCDDRTREVATVLLTTRLPGRLSRPVGHLMMRAGIDLLPPWAQAMLSLSLSPLQRHTARLAVHGVARVLRASVRNGAYHCAMRRMAAN</sequence>
<feature type="domain" description="ER-bound oxygenase mpaB/mpaB'/Rubber oxygenase catalytic" evidence="1">
    <location>
        <begin position="55"/>
        <end position="284"/>
    </location>
</feature>
<evidence type="ECO:0000313" key="2">
    <source>
        <dbReference type="EMBL" id="VFS88673.1"/>
    </source>
</evidence>
<evidence type="ECO:0000259" key="1">
    <source>
        <dbReference type="Pfam" id="PF09995"/>
    </source>
</evidence>
<dbReference type="PANTHER" id="PTHR36151">
    <property type="entry name" value="BLR2777 PROTEIN"/>
    <property type="match status" value="1"/>
</dbReference>
<accession>A0A485CVW2</accession>
<proteinExistence type="predicted"/>
<protein>
    <submittedName>
        <fullName evidence="2">Uncharacterized protein conserved in bacteria</fullName>
    </submittedName>
</protein>
<dbReference type="InterPro" id="IPR018713">
    <property type="entry name" value="MPAB/Lcp_cat_dom"/>
</dbReference>
<dbReference type="GO" id="GO:0016491">
    <property type="term" value="F:oxidoreductase activity"/>
    <property type="evidence" value="ECO:0007669"/>
    <property type="project" value="InterPro"/>
</dbReference>
<gene>
    <name evidence="2" type="ORF">NCTC12998_06562</name>
</gene>
<dbReference type="PANTHER" id="PTHR36151:SF3">
    <property type="entry name" value="ER-BOUND OXYGENASE MPAB_MPAB'_RUBBER OXYGENASE CATALYTIC DOMAIN-CONTAINING PROTEIN"/>
    <property type="match status" value="1"/>
</dbReference>
<name>A0A485CVW2_RAOPL</name>
<dbReference type="AlphaFoldDB" id="A0A485CVW2"/>
<organism evidence="2 3">
    <name type="scientific">Raoultella planticola</name>
    <name type="common">Klebsiella planticola</name>
    <dbReference type="NCBI Taxonomy" id="575"/>
    <lineage>
        <taxon>Bacteria</taxon>
        <taxon>Pseudomonadati</taxon>
        <taxon>Pseudomonadota</taxon>
        <taxon>Gammaproteobacteria</taxon>
        <taxon>Enterobacterales</taxon>
        <taxon>Enterobacteriaceae</taxon>
        <taxon>Klebsiella/Raoultella group</taxon>
        <taxon>Raoultella</taxon>
    </lineage>
</organism>
<dbReference type="EMBL" id="CAADJE010000036">
    <property type="protein sequence ID" value="VFS88673.1"/>
    <property type="molecule type" value="Genomic_DNA"/>
</dbReference>
<evidence type="ECO:0000313" key="3">
    <source>
        <dbReference type="Proteomes" id="UP000345637"/>
    </source>
</evidence>
<dbReference type="Proteomes" id="UP000345637">
    <property type="component" value="Unassembled WGS sequence"/>
</dbReference>
<dbReference type="Pfam" id="PF09995">
    <property type="entry name" value="MPAB_Lcp_cat"/>
    <property type="match status" value="1"/>
</dbReference>